<evidence type="ECO:0000256" key="2">
    <source>
        <dbReference type="SAM" id="MobiDB-lite"/>
    </source>
</evidence>
<proteinExistence type="inferred from homology"/>
<evidence type="ECO:0000259" key="3">
    <source>
        <dbReference type="PROSITE" id="PS00745"/>
    </source>
</evidence>
<dbReference type="PROSITE" id="PS00745">
    <property type="entry name" value="RF_PROK_I"/>
    <property type="match status" value="1"/>
</dbReference>
<protein>
    <submittedName>
        <fullName evidence="4">Aminoacyl-tRNA hydrolase</fullName>
        <ecNumber evidence="4">3.1.1.29</ecNumber>
    </submittedName>
</protein>
<evidence type="ECO:0000313" key="4">
    <source>
        <dbReference type="EMBL" id="MBD3864194.1"/>
    </source>
</evidence>
<accession>A0ABR8LYZ6</accession>
<evidence type="ECO:0000313" key="5">
    <source>
        <dbReference type="Proteomes" id="UP000627521"/>
    </source>
</evidence>
<dbReference type="InterPro" id="IPR000352">
    <property type="entry name" value="Pep_chain_release_fac_I"/>
</dbReference>
<dbReference type="SUPFAM" id="SSF75620">
    <property type="entry name" value="Release factor"/>
    <property type="match status" value="1"/>
</dbReference>
<feature type="compositionally biased region" description="Basic and acidic residues" evidence="2">
    <location>
        <begin position="121"/>
        <end position="135"/>
    </location>
</feature>
<organism evidence="4 5">
    <name type="scientific">Olleya marilimosa</name>
    <dbReference type="NCBI Taxonomy" id="272164"/>
    <lineage>
        <taxon>Bacteria</taxon>
        <taxon>Pseudomonadati</taxon>
        <taxon>Bacteroidota</taxon>
        <taxon>Flavobacteriia</taxon>
        <taxon>Flavobacteriales</taxon>
        <taxon>Flavobacteriaceae</taxon>
    </lineage>
</organism>
<keyword evidence="4" id="KW-0378">Hydrolase</keyword>
<dbReference type="RefSeq" id="WP_191101572.1">
    <property type="nucleotide sequence ID" value="NZ_JACXXH010000006.1"/>
</dbReference>
<feature type="domain" description="Prokaryotic-type class I peptide chain release factors" evidence="3">
    <location>
        <begin position="17"/>
        <end position="33"/>
    </location>
</feature>
<dbReference type="PANTHER" id="PTHR47814:SF1">
    <property type="entry name" value="PEPTIDYL-TRNA HYDROLASE ARFB"/>
    <property type="match status" value="1"/>
</dbReference>
<feature type="region of interest" description="Disordered" evidence="2">
    <location>
        <begin position="115"/>
        <end position="135"/>
    </location>
</feature>
<dbReference type="Pfam" id="PF00472">
    <property type="entry name" value="RF-1"/>
    <property type="match status" value="1"/>
</dbReference>
<evidence type="ECO:0000256" key="1">
    <source>
        <dbReference type="ARBA" id="ARBA00010835"/>
    </source>
</evidence>
<keyword evidence="5" id="KW-1185">Reference proteome</keyword>
<sequence>MLDKPALEKEFNLKAIRSSGSGGQHVNKVATKVELSFSINDSVVLTSDQKERIISKLATRLTKDQVLLMQCGDTRSQLKNKGIIVKRVIAILQQALQVDPERKPTKIPRAVIRKRLKNKKHNSDIKASRKKPKIE</sequence>
<dbReference type="EMBL" id="JACXXH010000006">
    <property type="protein sequence ID" value="MBD3864194.1"/>
    <property type="molecule type" value="Genomic_DNA"/>
</dbReference>
<dbReference type="EC" id="3.1.1.29" evidence="4"/>
<name>A0ABR8LYZ6_9FLAO</name>
<reference evidence="4 5" key="1">
    <citation type="submission" date="2020-09" db="EMBL/GenBank/DDBJ databases">
        <title>Bacillus nautilus sp. nov., Chryseoglobus crepusculi sp. nov, and Psychrobacter noctis sp. nov., isolated from deep-sea sponges from the equatorial Atlantic.</title>
        <authorList>
            <person name="Stennett H.L."/>
            <person name="Williams S.E."/>
        </authorList>
    </citation>
    <scope>NUCLEOTIDE SEQUENCE [LARGE SCALE GENOMIC DNA]</scope>
    <source>
        <strain evidence="4 5">28M-24</strain>
    </source>
</reference>
<dbReference type="Gene3D" id="3.30.160.20">
    <property type="match status" value="1"/>
</dbReference>
<dbReference type="InterPro" id="IPR045853">
    <property type="entry name" value="Pep_chain_release_fac_I_sf"/>
</dbReference>
<dbReference type="GO" id="GO:0004045">
    <property type="term" value="F:peptidyl-tRNA hydrolase activity"/>
    <property type="evidence" value="ECO:0007669"/>
    <property type="project" value="UniProtKB-EC"/>
</dbReference>
<gene>
    <name evidence="4" type="primary">arfB</name>
    <name evidence="4" type="ORF">IEG06_12090</name>
</gene>
<dbReference type="PANTHER" id="PTHR47814">
    <property type="entry name" value="PEPTIDYL-TRNA HYDROLASE ARFB"/>
    <property type="match status" value="1"/>
</dbReference>
<comment type="caution">
    <text evidence="4">The sequence shown here is derived from an EMBL/GenBank/DDBJ whole genome shotgun (WGS) entry which is preliminary data.</text>
</comment>
<dbReference type="NCBIfam" id="NF006718">
    <property type="entry name" value="PRK09256.1"/>
    <property type="match status" value="1"/>
</dbReference>
<comment type="similarity">
    <text evidence="1">Belongs to the prokaryotic/mitochondrial release factor family.</text>
</comment>
<dbReference type="Proteomes" id="UP000627521">
    <property type="component" value="Unassembled WGS sequence"/>
</dbReference>